<organism evidence="1 2">
    <name type="scientific">Leviviridae sp</name>
    <dbReference type="NCBI Taxonomy" id="2027243"/>
    <lineage>
        <taxon>Viruses</taxon>
        <taxon>Riboviria</taxon>
        <taxon>Orthornavirae</taxon>
        <taxon>Lenarviricota</taxon>
        <taxon>Leviviricetes</taxon>
        <taxon>Norzivirales</taxon>
        <taxon>Fiersviridae</taxon>
    </lineage>
</organism>
<dbReference type="Proteomes" id="UP001058405">
    <property type="component" value="Segment"/>
</dbReference>
<dbReference type="EMBL" id="MZ679721">
    <property type="protein sequence ID" value="UJQ85606.1"/>
    <property type="molecule type" value="Genomic_RNA"/>
</dbReference>
<accession>A0ABY3SSM9</accession>
<evidence type="ECO:0000313" key="1">
    <source>
        <dbReference type="EMBL" id="UJQ85606.1"/>
    </source>
</evidence>
<reference evidence="1 2" key="1">
    <citation type="journal article" date="2022" name="Nat. Microbiol.">
        <title>RNA viromes from terrestrial sites across China expand environmental viral diversity.</title>
        <authorList>
            <person name="Chiapello M."/>
            <person name="Rodriguez-Romero J."/>
            <person name="Ayllon M.A."/>
            <person name="Turina M."/>
        </authorList>
    </citation>
    <scope>NUCLEOTIDE SEQUENCE [LARGE SCALE GENOMIC DNA]</scope>
    <source>
        <strain evidence="1">174-k141_42142</strain>
    </source>
</reference>
<protein>
    <submittedName>
        <fullName evidence="1">Maturation protein</fullName>
    </submittedName>
</protein>
<name>A0ABY3SSM9_9VIRU</name>
<proteinExistence type="predicted"/>
<sequence>MPGGGEALRLGTDGAVVTHSIQTPVYGPYALKQECTDEVNRRDKDNPLLIEFESRNLIPFNGEFGIPGTSGYRRYTNYYPQGHYASYGHPSMTLSGIPSVGTVATAVLARSNPSRPDVSIPNFLYELKDLPGMIRDIGRLRIQGRNAASKGIQRVHPKVLASHYLSYEMGWRPLIADLRRLLDFQSNVDKKMRELENLYNKGGLQRRVRLPSWKWVNNTSGADDVFTLQSHLGIVHNFKRTAYHEFERWGTVRWYPASRPDSRFSQADMARLARDLSFGMKGISTKQVWDAIPWTWLIGWFTNVDDFLQAHDNRIPLTHSVPCIMTKRFSRYDFVRIPSTPSWAQGGTGAILISTKERTMSSGSLSASIPFLRGRQLSILSALHLQRRR</sequence>
<evidence type="ECO:0000313" key="2">
    <source>
        <dbReference type="Proteomes" id="UP001058405"/>
    </source>
</evidence>
<keyword evidence="2" id="KW-1185">Reference proteome</keyword>